<organism evidence="2 3">
    <name type="scientific">Dreissena polymorpha</name>
    <name type="common">Zebra mussel</name>
    <name type="synonym">Mytilus polymorpha</name>
    <dbReference type="NCBI Taxonomy" id="45954"/>
    <lineage>
        <taxon>Eukaryota</taxon>
        <taxon>Metazoa</taxon>
        <taxon>Spiralia</taxon>
        <taxon>Lophotrochozoa</taxon>
        <taxon>Mollusca</taxon>
        <taxon>Bivalvia</taxon>
        <taxon>Autobranchia</taxon>
        <taxon>Heteroconchia</taxon>
        <taxon>Euheterodonta</taxon>
        <taxon>Imparidentia</taxon>
        <taxon>Neoheterodontei</taxon>
        <taxon>Myida</taxon>
        <taxon>Dreissenoidea</taxon>
        <taxon>Dreissenidae</taxon>
        <taxon>Dreissena</taxon>
    </lineage>
</organism>
<evidence type="ECO:0000256" key="1">
    <source>
        <dbReference type="SAM" id="Phobius"/>
    </source>
</evidence>
<dbReference type="Proteomes" id="UP000828390">
    <property type="component" value="Unassembled WGS sequence"/>
</dbReference>
<sequence length="147" mass="16863">MFFCVVSLLRHGGGPQLSIFRFAWFYFALVLLIYRKLQIFGVFTRFSKLQTQYPGAIAAEFDNQTVAELLEKGYNQCCSHGVRQRFCNLYQEINPPDDCSRYTISDELPPGADIMPDDRGVEKQHKEVADEGILGHLVRRVRKMVGL</sequence>
<dbReference type="EMBL" id="JAIWYP010000012">
    <property type="protein sequence ID" value="KAH3724547.1"/>
    <property type="molecule type" value="Genomic_DNA"/>
</dbReference>
<reference evidence="2" key="1">
    <citation type="journal article" date="2019" name="bioRxiv">
        <title>The Genome of the Zebra Mussel, Dreissena polymorpha: A Resource for Invasive Species Research.</title>
        <authorList>
            <person name="McCartney M.A."/>
            <person name="Auch B."/>
            <person name="Kono T."/>
            <person name="Mallez S."/>
            <person name="Zhang Y."/>
            <person name="Obille A."/>
            <person name="Becker A."/>
            <person name="Abrahante J.E."/>
            <person name="Garbe J."/>
            <person name="Badalamenti J.P."/>
            <person name="Herman A."/>
            <person name="Mangelson H."/>
            <person name="Liachko I."/>
            <person name="Sullivan S."/>
            <person name="Sone E.D."/>
            <person name="Koren S."/>
            <person name="Silverstein K.A.T."/>
            <person name="Beckman K.B."/>
            <person name="Gohl D.M."/>
        </authorList>
    </citation>
    <scope>NUCLEOTIDE SEQUENCE</scope>
    <source>
        <strain evidence="2">Duluth1</strain>
        <tissue evidence="2">Whole animal</tissue>
    </source>
</reference>
<protein>
    <submittedName>
        <fullName evidence="2">Uncharacterized protein</fullName>
    </submittedName>
</protein>
<keyword evidence="1" id="KW-0472">Membrane</keyword>
<proteinExistence type="predicted"/>
<reference evidence="2" key="2">
    <citation type="submission" date="2020-11" db="EMBL/GenBank/DDBJ databases">
        <authorList>
            <person name="McCartney M.A."/>
            <person name="Auch B."/>
            <person name="Kono T."/>
            <person name="Mallez S."/>
            <person name="Becker A."/>
            <person name="Gohl D.M."/>
            <person name="Silverstein K.A.T."/>
            <person name="Koren S."/>
            <person name="Bechman K.B."/>
            <person name="Herman A."/>
            <person name="Abrahante J.E."/>
            <person name="Garbe J."/>
        </authorList>
    </citation>
    <scope>NUCLEOTIDE SEQUENCE</scope>
    <source>
        <strain evidence="2">Duluth1</strain>
        <tissue evidence="2">Whole animal</tissue>
    </source>
</reference>
<evidence type="ECO:0000313" key="3">
    <source>
        <dbReference type="Proteomes" id="UP000828390"/>
    </source>
</evidence>
<evidence type="ECO:0000313" key="2">
    <source>
        <dbReference type="EMBL" id="KAH3724547.1"/>
    </source>
</evidence>
<keyword evidence="1" id="KW-0812">Transmembrane</keyword>
<accession>A0A9D4CGL4</accession>
<comment type="caution">
    <text evidence="2">The sequence shown here is derived from an EMBL/GenBank/DDBJ whole genome shotgun (WGS) entry which is preliminary data.</text>
</comment>
<name>A0A9D4CGL4_DREPO</name>
<keyword evidence="1" id="KW-1133">Transmembrane helix</keyword>
<feature type="transmembrane region" description="Helical" evidence="1">
    <location>
        <begin position="17"/>
        <end position="34"/>
    </location>
</feature>
<gene>
    <name evidence="2" type="ORF">DPMN_050367</name>
</gene>
<dbReference type="AlphaFoldDB" id="A0A9D4CGL4"/>
<keyword evidence="3" id="KW-1185">Reference proteome</keyword>